<reference evidence="1" key="1">
    <citation type="submission" date="2023-06" db="EMBL/GenBank/DDBJ databases">
        <authorList>
            <person name="Delattre M."/>
        </authorList>
    </citation>
    <scope>NUCLEOTIDE SEQUENCE</scope>
    <source>
        <strain evidence="1">AF72</strain>
    </source>
</reference>
<sequence>MFNILLSIARDGTTENSPSTALANSAWSQRENLVQSVCKQHRARNKILEPYRRLKNALKALQDEYTHSKDTNAIQRYIRLQHAVRDVAVLEKQYWKLLEIPPQEGEDPAEYVVKVVTSLEQQNGAPAPAKGGIGALLGSTVLARTGDGTQEIMERVRKMKTDDLQKECEGMYTQLYRLFKKYLGLKRIVKELSERYDHTRLYPIVPRYAMLKKMIKTALRAPEFADICHEQVE</sequence>
<gene>
    <name evidence="1" type="ORF">MSPICULIGERA_LOCUS10850</name>
</gene>
<protein>
    <submittedName>
        <fullName evidence="1">Uncharacterized protein</fullName>
    </submittedName>
</protein>
<dbReference type="AlphaFoldDB" id="A0AA36CQ81"/>
<comment type="caution">
    <text evidence="1">The sequence shown here is derived from an EMBL/GenBank/DDBJ whole genome shotgun (WGS) entry which is preliminary data.</text>
</comment>
<proteinExistence type="predicted"/>
<dbReference type="EMBL" id="CATQJA010002598">
    <property type="protein sequence ID" value="CAJ0572466.1"/>
    <property type="molecule type" value="Genomic_DNA"/>
</dbReference>
<accession>A0AA36CQ81</accession>
<feature type="non-terminal residue" evidence="1">
    <location>
        <position position="233"/>
    </location>
</feature>
<dbReference type="PANTHER" id="PTHR21010">
    <property type="entry name" value="AGAP001581-PA"/>
    <property type="match status" value="1"/>
</dbReference>
<evidence type="ECO:0000313" key="1">
    <source>
        <dbReference type="EMBL" id="CAJ0572466.1"/>
    </source>
</evidence>
<evidence type="ECO:0000313" key="2">
    <source>
        <dbReference type="Proteomes" id="UP001177023"/>
    </source>
</evidence>
<keyword evidence="2" id="KW-1185">Reference proteome</keyword>
<dbReference type="Proteomes" id="UP001177023">
    <property type="component" value="Unassembled WGS sequence"/>
</dbReference>
<organism evidence="1 2">
    <name type="scientific">Mesorhabditis spiculigera</name>
    <dbReference type="NCBI Taxonomy" id="96644"/>
    <lineage>
        <taxon>Eukaryota</taxon>
        <taxon>Metazoa</taxon>
        <taxon>Ecdysozoa</taxon>
        <taxon>Nematoda</taxon>
        <taxon>Chromadorea</taxon>
        <taxon>Rhabditida</taxon>
        <taxon>Rhabditina</taxon>
        <taxon>Rhabditomorpha</taxon>
        <taxon>Rhabditoidea</taxon>
        <taxon>Rhabditidae</taxon>
        <taxon>Mesorhabditinae</taxon>
        <taxon>Mesorhabditis</taxon>
    </lineage>
</organism>
<dbReference type="PANTHER" id="PTHR21010:SF3">
    <property type="entry name" value="DAXX"/>
    <property type="match status" value="1"/>
</dbReference>
<name>A0AA36CQ81_9BILA</name>